<accession>A0A9P1GUK6</accession>
<reference evidence="1" key="1">
    <citation type="submission" date="2022-11" db="EMBL/GenBank/DDBJ databases">
        <authorList>
            <person name="Scott C."/>
            <person name="Bruce N."/>
        </authorList>
    </citation>
    <scope>NUCLEOTIDE SEQUENCE</scope>
</reference>
<evidence type="ECO:0000313" key="2">
    <source>
        <dbReference type="Proteomes" id="UP000838763"/>
    </source>
</evidence>
<keyword evidence="2" id="KW-1185">Reference proteome</keyword>
<proteinExistence type="predicted"/>
<sequence length="72" mass="8221">MYSCVPCLAANAPRTKSVMWKQIVALAAYFRWTLYPQARRRSPGESGIRYGPMYFAITNLDHRVLPQGTDKV</sequence>
<evidence type="ECO:0000313" key="1">
    <source>
        <dbReference type="EMBL" id="CAI4210596.1"/>
    </source>
</evidence>
<organism evidence="1 2">
    <name type="scientific">Parascedosporium putredinis</name>
    <dbReference type="NCBI Taxonomy" id="1442378"/>
    <lineage>
        <taxon>Eukaryota</taxon>
        <taxon>Fungi</taxon>
        <taxon>Dikarya</taxon>
        <taxon>Ascomycota</taxon>
        <taxon>Pezizomycotina</taxon>
        <taxon>Sordariomycetes</taxon>
        <taxon>Hypocreomycetidae</taxon>
        <taxon>Microascales</taxon>
        <taxon>Microascaceae</taxon>
        <taxon>Parascedosporium</taxon>
    </lineage>
</organism>
<gene>
    <name evidence="1" type="ORF">PPNO1_LOCUS398</name>
</gene>
<name>A0A9P1GUK6_9PEZI</name>
<dbReference type="Proteomes" id="UP000838763">
    <property type="component" value="Unassembled WGS sequence"/>
</dbReference>
<dbReference type="AlphaFoldDB" id="A0A9P1GUK6"/>
<dbReference type="EMBL" id="CALLCH030000001">
    <property type="protein sequence ID" value="CAI4210596.1"/>
    <property type="molecule type" value="Genomic_DNA"/>
</dbReference>
<comment type="caution">
    <text evidence="1">The sequence shown here is derived from an EMBL/GenBank/DDBJ whole genome shotgun (WGS) entry which is preliminary data.</text>
</comment>
<protein>
    <submittedName>
        <fullName evidence="1">Uncharacterized protein</fullName>
    </submittedName>
</protein>